<keyword evidence="3" id="KW-1185">Reference proteome</keyword>
<gene>
    <name evidence="2" type="ORF">ISN44_As05g024930</name>
</gene>
<evidence type="ECO:0000313" key="2">
    <source>
        <dbReference type="EMBL" id="KAG7610486.1"/>
    </source>
</evidence>
<comment type="caution">
    <text evidence="2">The sequence shown here is derived from an EMBL/GenBank/DDBJ whole genome shotgun (WGS) entry which is preliminary data.</text>
</comment>
<dbReference type="AlphaFoldDB" id="A0A8T2DHP9"/>
<organism evidence="2 3">
    <name type="scientific">Arabidopsis suecica</name>
    <name type="common">Swedish thale-cress</name>
    <name type="synonym">Cardaminopsis suecica</name>
    <dbReference type="NCBI Taxonomy" id="45249"/>
    <lineage>
        <taxon>Eukaryota</taxon>
        <taxon>Viridiplantae</taxon>
        <taxon>Streptophyta</taxon>
        <taxon>Embryophyta</taxon>
        <taxon>Tracheophyta</taxon>
        <taxon>Spermatophyta</taxon>
        <taxon>Magnoliopsida</taxon>
        <taxon>eudicotyledons</taxon>
        <taxon>Gunneridae</taxon>
        <taxon>Pentapetalae</taxon>
        <taxon>rosids</taxon>
        <taxon>malvids</taxon>
        <taxon>Brassicales</taxon>
        <taxon>Brassicaceae</taxon>
        <taxon>Camelineae</taxon>
        <taxon>Arabidopsis</taxon>
    </lineage>
</organism>
<name>A0A8T2DHP9_ARASU</name>
<evidence type="ECO:0000256" key="1">
    <source>
        <dbReference type="SAM" id="MobiDB-lite"/>
    </source>
</evidence>
<protein>
    <submittedName>
        <fullName evidence="2">Uncharacterized protein</fullName>
    </submittedName>
</protein>
<reference evidence="2 3" key="1">
    <citation type="submission" date="2020-12" db="EMBL/GenBank/DDBJ databases">
        <title>Concerted genomic and epigenomic changes stabilize Arabidopsis allopolyploids.</title>
        <authorList>
            <person name="Chen Z."/>
        </authorList>
    </citation>
    <scope>NUCLEOTIDE SEQUENCE [LARGE SCALE GENOMIC DNA]</scope>
    <source>
        <strain evidence="2">As9502</strain>
        <tissue evidence="2">Leaf</tissue>
    </source>
</reference>
<dbReference type="EMBL" id="JAEFBJ010000005">
    <property type="protein sequence ID" value="KAG7610486.1"/>
    <property type="molecule type" value="Genomic_DNA"/>
</dbReference>
<evidence type="ECO:0000313" key="3">
    <source>
        <dbReference type="Proteomes" id="UP000694251"/>
    </source>
</evidence>
<feature type="compositionally biased region" description="Pro residues" evidence="1">
    <location>
        <begin position="62"/>
        <end position="73"/>
    </location>
</feature>
<accession>A0A8T2DHP9</accession>
<proteinExistence type="predicted"/>
<feature type="region of interest" description="Disordered" evidence="1">
    <location>
        <begin position="37"/>
        <end position="73"/>
    </location>
</feature>
<sequence>MNRHNLKLREDNRRFTQYLGFCKNEIEEHLLKLGRGNKRFGPKPKWQDKWPKRGTWRRIRLEPPPPPPPPPPPFCSGSFRWGWASEGVESVPNFIDLRRANPYVAASKDKG</sequence>
<dbReference type="Proteomes" id="UP000694251">
    <property type="component" value="Chromosome 5"/>
</dbReference>